<name>A0A9D1UE08_9FIRM</name>
<sequence length="88" mass="10158">MAKLPEEQRQISFQARTQKGLFAAKIRNSCAPSPDHERADRLPKTWKKDSIKHGLGLSNIREIVERYGGQIDYQKSSSEFILFFYLSV</sequence>
<comment type="caution">
    <text evidence="2">The sequence shown here is derived from an EMBL/GenBank/DDBJ whole genome shotgun (WGS) entry which is preliminary data.</text>
</comment>
<evidence type="ECO:0000313" key="2">
    <source>
        <dbReference type="EMBL" id="HIW84389.1"/>
    </source>
</evidence>
<reference evidence="2" key="2">
    <citation type="submission" date="2021-04" db="EMBL/GenBank/DDBJ databases">
        <authorList>
            <person name="Gilroy R."/>
        </authorList>
    </citation>
    <scope>NUCLEOTIDE SEQUENCE</scope>
    <source>
        <strain evidence="2">ChiSxjej1B13-11762</strain>
    </source>
</reference>
<proteinExistence type="predicted"/>
<organism evidence="2 3">
    <name type="scientific">Candidatus Dorea gallistercoris</name>
    <dbReference type="NCBI Taxonomy" id="2838542"/>
    <lineage>
        <taxon>Bacteria</taxon>
        <taxon>Bacillati</taxon>
        <taxon>Bacillota</taxon>
        <taxon>Clostridia</taxon>
        <taxon>Lachnospirales</taxon>
        <taxon>Lachnospiraceae</taxon>
        <taxon>Dorea</taxon>
    </lineage>
</organism>
<feature type="domain" description="Sensor histidine kinase NatK-like C-terminal" evidence="1">
    <location>
        <begin position="5"/>
        <end position="82"/>
    </location>
</feature>
<dbReference type="EMBL" id="DXGF01000150">
    <property type="protein sequence ID" value="HIW84389.1"/>
    <property type="molecule type" value="Genomic_DNA"/>
</dbReference>
<dbReference type="InterPro" id="IPR036890">
    <property type="entry name" value="HATPase_C_sf"/>
</dbReference>
<reference evidence="2" key="1">
    <citation type="journal article" date="2021" name="PeerJ">
        <title>Extensive microbial diversity within the chicken gut microbiome revealed by metagenomics and culture.</title>
        <authorList>
            <person name="Gilroy R."/>
            <person name="Ravi A."/>
            <person name="Getino M."/>
            <person name="Pursley I."/>
            <person name="Horton D.L."/>
            <person name="Alikhan N.F."/>
            <person name="Baker D."/>
            <person name="Gharbi K."/>
            <person name="Hall N."/>
            <person name="Watson M."/>
            <person name="Adriaenssens E.M."/>
            <person name="Foster-Nyarko E."/>
            <person name="Jarju S."/>
            <person name="Secka A."/>
            <person name="Antonio M."/>
            <person name="Oren A."/>
            <person name="Chaudhuri R.R."/>
            <person name="La Ragione R."/>
            <person name="Hildebrand F."/>
            <person name="Pallen M.J."/>
        </authorList>
    </citation>
    <scope>NUCLEOTIDE SEQUENCE</scope>
    <source>
        <strain evidence="2">ChiSxjej1B13-11762</strain>
    </source>
</reference>
<dbReference type="AlphaFoldDB" id="A0A9D1UE08"/>
<dbReference type="Proteomes" id="UP000824263">
    <property type="component" value="Unassembled WGS sequence"/>
</dbReference>
<dbReference type="Gene3D" id="3.30.565.10">
    <property type="entry name" value="Histidine kinase-like ATPase, C-terminal domain"/>
    <property type="match status" value="1"/>
</dbReference>
<evidence type="ECO:0000313" key="3">
    <source>
        <dbReference type="Proteomes" id="UP000824263"/>
    </source>
</evidence>
<evidence type="ECO:0000259" key="1">
    <source>
        <dbReference type="Pfam" id="PF14501"/>
    </source>
</evidence>
<gene>
    <name evidence="2" type="ORF">H9873_08710</name>
</gene>
<dbReference type="Pfam" id="PF14501">
    <property type="entry name" value="HATPase_c_5"/>
    <property type="match status" value="1"/>
</dbReference>
<protein>
    <submittedName>
        <fullName evidence="2">GHKL domain-containing protein</fullName>
    </submittedName>
</protein>
<dbReference type="SUPFAM" id="SSF55874">
    <property type="entry name" value="ATPase domain of HSP90 chaperone/DNA topoisomerase II/histidine kinase"/>
    <property type="match status" value="1"/>
</dbReference>
<dbReference type="InterPro" id="IPR032834">
    <property type="entry name" value="NatK-like_C"/>
</dbReference>
<accession>A0A9D1UE08</accession>